<evidence type="ECO:0000313" key="2">
    <source>
        <dbReference type="Proteomes" id="UP000190341"/>
    </source>
</evidence>
<accession>A0A1T5LUG6</accession>
<dbReference type="EMBL" id="FUZV01000002">
    <property type="protein sequence ID" value="SKC79208.1"/>
    <property type="molecule type" value="Genomic_DNA"/>
</dbReference>
<name>A0A1T5LUG6_9GAMM</name>
<dbReference type="OrthoDB" id="5625573at2"/>
<reference evidence="1 2" key="1">
    <citation type="submission" date="2017-02" db="EMBL/GenBank/DDBJ databases">
        <authorList>
            <person name="Peterson S.W."/>
        </authorList>
    </citation>
    <scope>NUCLEOTIDE SEQUENCE [LARGE SCALE GENOMIC DNA]</scope>
    <source>
        <strain evidence="1 2">P15</strain>
    </source>
</reference>
<dbReference type="RefSeq" id="WP_079725379.1">
    <property type="nucleotide sequence ID" value="NZ_BMCL01000001.1"/>
</dbReference>
<evidence type="ECO:0000313" key="1">
    <source>
        <dbReference type="EMBL" id="SKC79208.1"/>
    </source>
</evidence>
<proteinExistence type="predicted"/>
<sequence>MARTRKASRALTRQITDLAFIAPRVITRRVAQVAASGGQLSARDQRELSRMSSEKVMAAWESWAAMASYSFSLGTDIALAASTMWLPGISSKRLPSPEDAVARLASAGVRPYRRIAAANDRRLGKAKR</sequence>
<dbReference type="AlphaFoldDB" id="A0A1T5LUG6"/>
<organism evidence="1 2">
    <name type="scientific">Pseudoxanthomonas indica</name>
    <dbReference type="NCBI Taxonomy" id="428993"/>
    <lineage>
        <taxon>Bacteria</taxon>
        <taxon>Pseudomonadati</taxon>
        <taxon>Pseudomonadota</taxon>
        <taxon>Gammaproteobacteria</taxon>
        <taxon>Lysobacterales</taxon>
        <taxon>Lysobacteraceae</taxon>
        <taxon>Pseudoxanthomonas</taxon>
    </lineage>
</organism>
<keyword evidence="2" id="KW-1185">Reference proteome</keyword>
<protein>
    <submittedName>
        <fullName evidence="1">Uncharacterized protein</fullName>
    </submittedName>
</protein>
<gene>
    <name evidence="1" type="ORF">SAMN06296058_3050</name>
</gene>
<dbReference type="Proteomes" id="UP000190341">
    <property type="component" value="Unassembled WGS sequence"/>
</dbReference>